<dbReference type="Pfam" id="PF00226">
    <property type="entry name" value="DnaJ"/>
    <property type="match status" value="1"/>
</dbReference>
<dbReference type="InterPro" id="IPR001623">
    <property type="entry name" value="DnaJ_domain"/>
</dbReference>
<sequence>MNQEGETYYDILNLHPDASLQDITTAYRKLAKILHPDVCESPDADELFKVVNEAYQVLKDPKKREAYDASLVVAEGSLYSKYHQGRQRYRDPHTWYHSHQHHGSYRRPVDEEPPKPPESTIPRIVQVVLFYLTLLMAVLILAQLFLIPWINGVNSTDARNSLNEGNKWMQQEEFQKAIDSYRDATAKLPTFYEAWRAKGIAELKKGDALTKLGQPGAEGYYRDAIRSFSKIPDRNPEDTAVTKAIAEAYLKLNDRNSAISVLNRAQESGHWDASMSDLLREANSQPGQQSPSPSA</sequence>
<dbReference type="AlphaFoldDB" id="A0A2V2N363"/>
<dbReference type="GeneID" id="97547645"/>
<reference evidence="4 5" key="1">
    <citation type="submission" date="2018-05" db="EMBL/GenBank/DDBJ databases">
        <title>Draft genome of Methanospirillum lacunae Ki8-1.</title>
        <authorList>
            <person name="Dueholm M.S."/>
            <person name="Nielsen P.H."/>
            <person name="Bakmann L.F."/>
            <person name="Otzen D.E."/>
        </authorList>
    </citation>
    <scope>NUCLEOTIDE SEQUENCE [LARGE SCALE GENOMIC DNA]</scope>
    <source>
        <strain evidence="4 5">Ki8-1</strain>
    </source>
</reference>
<dbReference type="PROSITE" id="PS50076">
    <property type="entry name" value="DNAJ_2"/>
    <property type="match status" value="1"/>
</dbReference>
<dbReference type="InterPro" id="IPR036869">
    <property type="entry name" value="J_dom_sf"/>
</dbReference>
<dbReference type="PANTHER" id="PTHR24074">
    <property type="entry name" value="CO-CHAPERONE PROTEIN DJLA"/>
    <property type="match status" value="1"/>
</dbReference>
<dbReference type="PRINTS" id="PR00625">
    <property type="entry name" value="JDOMAIN"/>
</dbReference>
<keyword evidence="5" id="KW-1185">Reference proteome</keyword>
<evidence type="ECO:0000256" key="2">
    <source>
        <dbReference type="SAM" id="Phobius"/>
    </source>
</evidence>
<accession>A0A2V2N363</accession>
<protein>
    <recommendedName>
        <fullName evidence="3">J domain-containing protein</fullName>
    </recommendedName>
</protein>
<keyword evidence="2" id="KW-0812">Transmembrane</keyword>
<dbReference type="PROSITE" id="PS00636">
    <property type="entry name" value="DNAJ_1"/>
    <property type="match status" value="1"/>
</dbReference>
<dbReference type="Proteomes" id="UP000245657">
    <property type="component" value="Unassembled WGS sequence"/>
</dbReference>
<dbReference type="Gene3D" id="1.25.40.10">
    <property type="entry name" value="Tetratricopeptide repeat domain"/>
    <property type="match status" value="1"/>
</dbReference>
<keyword evidence="2" id="KW-1133">Transmembrane helix</keyword>
<proteinExistence type="predicted"/>
<dbReference type="RefSeq" id="WP_109969740.1">
    <property type="nucleotide sequence ID" value="NZ_CP176093.1"/>
</dbReference>
<evidence type="ECO:0000313" key="5">
    <source>
        <dbReference type="Proteomes" id="UP000245657"/>
    </source>
</evidence>
<name>A0A2V2N363_9EURY</name>
<feature type="domain" description="J" evidence="3">
    <location>
        <begin position="7"/>
        <end position="71"/>
    </location>
</feature>
<dbReference type="SUPFAM" id="SSF48452">
    <property type="entry name" value="TPR-like"/>
    <property type="match status" value="1"/>
</dbReference>
<dbReference type="EMBL" id="QGMY01000011">
    <property type="protein sequence ID" value="PWR70627.1"/>
    <property type="molecule type" value="Genomic_DNA"/>
</dbReference>
<gene>
    <name evidence="4" type="ORF">DK846_14650</name>
</gene>
<evidence type="ECO:0000256" key="1">
    <source>
        <dbReference type="SAM" id="MobiDB-lite"/>
    </source>
</evidence>
<organism evidence="4 5">
    <name type="scientific">Methanospirillum lacunae</name>
    <dbReference type="NCBI Taxonomy" id="668570"/>
    <lineage>
        <taxon>Archaea</taxon>
        <taxon>Methanobacteriati</taxon>
        <taxon>Methanobacteriota</taxon>
        <taxon>Stenosarchaea group</taxon>
        <taxon>Methanomicrobia</taxon>
        <taxon>Methanomicrobiales</taxon>
        <taxon>Methanospirillaceae</taxon>
        <taxon>Methanospirillum</taxon>
    </lineage>
</organism>
<comment type="caution">
    <text evidence="4">The sequence shown here is derived from an EMBL/GenBank/DDBJ whole genome shotgun (WGS) entry which is preliminary data.</text>
</comment>
<dbReference type="InterPro" id="IPR011990">
    <property type="entry name" value="TPR-like_helical_dom_sf"/>
</dbReference>
<dbReference type="OrthoDB" id="11397at2157"/>
<feature type="region of interest" description="Disordered" evidence="1">
    <location>
        <begin position="272"/>
        <end position="295"/>
    </location>
</feature>
<feature type="region of interest" description="Disordered" evidence="1">
    <location>
        <begin position="97"/>
        <end position="118"/>
    </location>
</feature>
<dbReference type="Pfam" id="PF14559">
    <property type="entry name" value="TPR_19"/>
    <property type="match status" value="1"/>
</dbReference>
<keyword evidence="2" id="KW-0472">Membrane</keyword>
<dbReference type="InterPro" id="IPR018253">
    <property type="entry name" value="DnaJ_domain_CS"/>
</dbReference>
<dbReference type="SUPFAM" id="SSF46565">
    <property type="entry name" value="Chaperone J-domain"/>
    <property type="match status" value="1"/>
</dbReference>
<feature type="transmembrane region" description="Helical" evidence="2">
    <location>
        <begin position="128"/>
        <end position="150"/>
    </location>
</feature>
<dbReference type="InterPro" id="IPR050817">
    <property type="entry name" value="DjlA_DnaK_co-chaperone"/>
</dbReference>
<feature type="compositionally biased region" description="Low complexity" evidence="1">
    <location>
        <begin position="284"/>
        <end position="295"/>
    </location>
</feature>
<evidence type="ECO:0000259" key="3">
    <source>
        <dbReference type="PROSITE" id="PS50076"/>
    </source>
</evidence>
<dbReference type="CDD" id="cd06257">
    <property type="entry name" value="DnaJ"/>
    <property type="match status" value="1"/>
</dbReference>
<evidence type="ECO:0000313" key="4">
    <source>
        <dbReference type="EMBL" id="PWR70627.1"/>
    </source>
</evidence>
<dbReference type="SMART" id="SM00271">
    <property type="entry name" value="DnaJ"/>
    <property type="match status" value="1"/>
</dbReference>
<dbReference type="Gene3D" id="1.10.287.110">
    <property type="entry name" value="DnaJ domain"/>
    <property type="match status" value="1"/>
</dbReference>